<protein>
    <submittedName>
        <fullName evidence="7">Nitrite transporter NirC</fullName>
    </submittedName>
</protein>
<evidence type="ECO:0000256" key="2">
    <source>
        <dbReference type="ARBA" id="ARBA00022692"/>
    </source>
</evidence>
<feature type="transmembrane region" description="Helical" evidence="6">
    <location>
        <begin position="188"/>
        <end position="211"/>
    </location>
</feature>
<feature type="transmembrane region" description="Helical" evidence="6">
    <location>
        <begin position="106"/>
        <end position="127"/>
    </location>
</feature>
<keyword evidence="3 6" id="KW-1133">Transmembrane helix</keyword>
<keyword evidence="4 6" id="KW-0472">Membrane</keyword>
<dbReference type="Gene3D" id="1.20.1080.10">
    <property type="entry name" value="Glycerol uptake facilitator protein"/>
    <property type="match status" value="1"/>
</dbReference>
<evidence type="ECO:0000313" key="7">
    <source>
        <dbReference type="EMBL" id="GEK17423.1"/>
    </source>
</evidence>
<keyword evidence="8" id="KW-1185">Reference proteome</keyword>
<dbReference type="EMBL" id="BJUA01000004">
    <property type="protein sequence ID" value="GEK17423.1"/>
    <property type="molecule type" value="Genomic_DNA"/>
</dbReference>
<name>A0A510US13_9CELL</name>
<proteinExistence type="predicted"/>
<dbReference type="RefSeq" id="WP_146805685.1">
    <property type="nucleotide sequence ID" value="NZ_BJUA01000004.1"/>
</dbReference>
<feature type="transmembrane region" description="Helical" evidence="6">
    <location>
        <begin position="26"/>
        <end position="47"/>
    </location>
</feature>
<dbReference type="PANTHER" id="PTHR30520">
    <property type="entry name" value="FORMATE TRANSPORTER-RELATED"/>
    <property type="match status" value="1"/>
</dbReference>
<dbReference type="GO" id="GO:0005886">
    <property type="term" value="C:plasma membrane"/>
    <property type="evidence" value="ECO:0007669"/>
    <property type="project" value="TreeGrafter"/>
</dbReference>
<evidence type="ECO:0000256" key="4">
    <source>
        <dbReference type="ARBA" id="ARBA00023136"/>
    </source>
</evidence>
<dbReference type="InterPro" id="IPR023271">
    <property type="entry name" value="Aquaporin-like"/>
</dbReference>
<comment type="caution">
    <text evidence="7">The sequence shown here is derived from an EMBL/GenBank/DDBJ whole genome shotgun (WGS) entry which is preliminary data.</text>
</comment>
<comment type="subcellular location">
    <subcellularLocation>
        <location evidence="1">Membrane</location>
        <topology evidence="1">Multi-pass membrane protein</topology>
    </subcellularLocation>
</comment>
<keyword evidence="2 6" id="KW-0812">Transmembrane</keyword>
<organism evidence="7 8">
    <name type="scientific">Cellulomonas persica</name>
    <dbReference type="NCBI Taxonomy" id="76861"/>
    <lineage>
        <taxon>Bacteria</taxon>
        <taxon>Bacillati</taxon>
        <taxon>Actinomycetota</taxon>
        <taxon>Actinomycetes</taxon>
        <taxon>Micrococcales</taxon>
        <taxon>Cellulomonadaceae</taxon>
        <taxon>Cellulomonas</taxon>
    </lineage>
</organism>
<dbReference type="OrthoDB" id="9786493at2"/>
<dbReference type="InterPro" id="IPR000292">
    <property type="entry name" value="For/NO2_transpt"/>
</dbReference>
<dbReference type="PANTHER" id="PTHR30520:SF8">
    <property type="entry name" value="NITRITE TRANSPORTER NIRC"/>
    <property type="match status" value="1"/>
</dbReference>
<feature type="transmembrane region" description="Helical" evidence="6">
    <location>
        <begin position="158"/>
        <end position="176"/>
    </location>
</feature>
<feature type="transmembrane region" description="Helical" evidence="6">
    <location>
        <begin position="67"/>
        <end position="85"/>
    </location>
</feature>
<reference evidence="7 8" key="1">
    <citation type="submission" date="2019-07" db="EMBL/GenBank/DDBJ databases">
        <title>Whole genome shotgun sequence of Cellulomonas persica NBRC 101101.</title>
        <authorList>
            <person name="Hosoyama A."/>
            <person name="Uohara A."/>
            <person name="Ohji S."/>
            <person name="Ichikawa N."/>
        </authorList>
    </citation>
    <scope>NUCLEOTIDE SEQUENCE [LARGE SCALE GENOMIC DNA]</scope>
    <source>
        <strain evidence="7 8">NBRC 101101</strain>
    </source>
</reference>
<accession>A0A510US13</accession>
<dbReference type="AlphaFoldDB" id="A0A510US13"/>
<dbReference type="Proteomes" id="UP000321386">
    <property type="component" value="Unassembled WGS sequence"/>
</dbReference>
<sequence length="307" mass="31774">MLSIEEAVETQVENAHHKVELLSTPWLFLVRTMLAGAYIGIGVVIMVEAGGPLVAAANPFAPLVQGMVFGVALTIVVIGGGELATSAMMMLTQGAMRRRITWARGGLTLLAVLGGNLVGAFLFAVLVHLSGVTAPGTAAGDQIARMIEHKAHETNVQLFVRGILCNLLVCLGVWCATKLRDEAAKIMAIFACVMVFITSGFEHVVANMTTMSLGVIGGLPEATVLEFARNMLFVGLGNTVGGALLVGAAYAYRATPRVGEPAVAPAAVVAPSVGPSDEAAAPVAPQPTDQNDTPRAARAGRGEPAVR</sequence>
<evidence type="ECO:0000313" key="8">
    <source>
        <dbReference type="Proteomes" id="UP000321386"/>
    </source>
</evidence>
<evidence type="ECO:0000256" key="5">
    <source>
        <dbReference type="SAM" id="MobiDB-lite"/>
    </source>
</evidence>
<feature type="transmembrane region" description="Helical" evidence="6">
    <location>
        <begin position="231"/>
        <end position="252"/>
    </location>
</feature>
<evidence type="ECO:0000256" key="3">
    <source>
        <dbReference type="ARBA" id="ARBA00022989"/>
    </source>
</evidence>
<evidence type="ECO:0000256" key="6">
    <source>
        <dbReference type="SAM" id="Phobius"/>
    </source>
</evidence>
<gene>
    <name evidence="7" type="primary">nirC</name>
    <name evidence="7" type="ORF">CPE01_11560</name>
</gene>
<dbReference type="GO" id="GO:0015499">
    <property type="term" value="F:formate transmembrane transporter activity"/>
    <property type="evidence" value="ECO:0007669"/>
    <property type="project" value="TreeGrafter"/>
</dbReference>
<evidence type="ECO:0000256" key="1">
    <source>
        <dbReference type="ARBA" id="ARBA00004141"/>
    </source>
</evidence>
<feature type="region of interest" description="Disordered" evidence="5">
    <location>
        <begin position="273"/>
        <end position="307"/>
    </location>
</feature>
<dbReference type="Pfam" id="PF01226">
    <property type="entry name" value="Form_Nir_trans"/>
    <property type="match status" value="1"/>
</dbReference>